<keyword evidence="1" id="KW-0521">NADP</keyword>
<dbReference type="Pfam" id="PF07993">
    <property type="entry name" value="NAD_binding_4"/>
    <property type="match status" value="1"/>
</dbReference>
<evidence type="ECO:0000313" key="5">
    <source>
        <dbReference type="Proteomes" id="UP001341840"/>
    </source>
</evidence>
<proteinExistence type="inferred from homology"/>
<comment type="caution">
    <text evidence="4">The sequence shown here is derived from an EMBL/GenBank/DDBJ whole genome shotgun (WGS) entry which is preliminary data.</text>
</comment>
<evidence type="ECO:0000313" key="4">
    <source>
        <dbReference type="EMBL" id="MED6224128.1"/>
    </source>
</evidence>
<evidence type="ECO:0000256" key="2">
    <source>
        <dbReference type="SAM" id="MobiDB-lite"/>
    </source>
</evidence>
<evidence type="ECO:0000256" key="1">
    <source>
        <dbReference type="RuleBase" id="RU363097"/>
    </source>
</evidence>
<feature type="non-terminal residue" evidence="4">
    <location>
        <position position="221"/>
    </location>
</feature>
<feature type="compositionally biased region" description="Polar residues" evidence="2">
    <location>
        <begin position="1"/>
        <end position="18"/>
    </location>
</feature>
<comment type="similarity">
    <text evidence="1">Belongs to the fatty acyl-CoA reductase family.</text>
</comment>
<dbReference type="EMBL" id="JASCZI010273047">
    <property type="protein sequence ID" value="MED6224128.1"/>
    <property type="molecule type" value="Genomic_DNA"/>
</dbReference>
<dbReference type="EC" id="1.2.1.84" evidence="1"/>
<reference evidence="4 5" key="1">
    <citation type="journal article" date="2023" name="Plants (Basel)">
        <title>Bridging the Gap: Combining Genomics and Transcriptomics Approaches to Understand Stylosanthes scabra, an Orphan Legume from the Brazilian Caatinga.</title>
        <authorList>
            <person name="Ferreira-Neto J.R.C."/>
            <person name="da Silva M.D."/>
            <person name="Binneck E."/>
            <person name="de Melo N.F."/>
            <person name="da Silva R.H."/>
            <person name="de Melo A.L.T.M."/>
            <person name="Pandolfi V."/>
            <person name="Bustamante F.O."/>
            <person name="Brasileiro-Vidal A.C."/>
            <person name="Benko-Iseppon A.M."/>
        </authorList>
    </citation>
    <scope>NUCLEOTIDE SEQUENCE [LARGE SCALE GENOMIC DNA]</scope>
    <source>
        <tissue evidence="4">Leaves</tissue>
    </source>
</reference>
<organism evidence="4 5">
    <name type="scientific">Stylosanthes scabra</name>
    <dbReference type="NCBI Taxonomy" id="79078"/>
    <lineage>
        <taxon>Eukaryota</taxon>
        <taxon>Viridiplantae</taxon>
        <taxon>Streptophyta</taxon>
        <taxon>Embryophyta</taxon>
        <taxon>Tracheophyta</taxon>
        <taxon>Spermatophyta</taxon>
        <taxon>Magnoliopsida</taxon>
        <taxon>eudicotyledons</taxon>
        <taxon>Gunneridae</taxon>
        <taxon>Pentapetalae</taxon>
        <taxon>rosids</taxon>
        <taxon>fabids</taxon>
        <taxon>Fabales</taxon>
        <taxon>Fabaceae</taxon>
        <taxon>Papilionoideae</taxon>
        <taxon>50 kb inversion clade</taxon>
        <taxon>dalbergioids sensu lato</taxon>
        <taxon>Dalbergieae</taxon>
        <taxon>Pterocarpus clade</taxon>
        <taxon>Stylosanthes</taxon>
    </lineage>
</organism>
<comment type="function">
    <text evidence="1">Catalyzes the reduction of fatty acyl-CoA to fatty alcohols.</text>
</comment>
<evidence type="ECO:0000259" key="3">
    <source>
        <dbReference type="Pfam" id="PF07993"/>
    </source>
</evidence>
<name>A0ABU6ZQ46_9FABA</name>
<comment type="catalytic activity">
    <reaction evidence="1">
        <text>a long-chain fatty acyl-CoA + 2 NADPH + 2 H(+) = a long-chain primary fatty alcohol + 2 NADP(+) + CoA</text>
        <dbReference type="Rhea" id="RHEA:52716"/>
        <dbReference type="ChEBI" id="CHEBI:15378"/>
        <dbReference type="ChEBI" id="CHEBI:57287"/>
        <dbReference type="ChEBI" id="CHEBI:57783"/>
        <dbReference type="ChEBI" id="CHEBI:58349"/>
        <dbReference type="ChEBI" id="CHEBI:77396"/>
        <dbReference type="ChEBI" id="CHEBI:83139"/>
        <dbReference type="EC" id="1.2.1.84"/>
    </reaction>
</comment>
<feature type="compositionally biased region" description="Basic and acidic residues" evidence="2">
    <location>
        <begin position="19"/>
        <end position="29"/>
    </location>
</feature>
<dbReference type="PANTHER" id="PTHR11011:SF108">
    <property type="entry name" value="FATTY ACYL-COA REDUCTASE"/>
    <property type="match status" value="1"/>
</dbReference>
<protein>
    <recommendedName>
        <fullName evidence="1">Fatty acyl-CoA reductase</fullName>
        <ecNumber evidence="1">1.2.1.84</ecNumber>
    </recommendedName>
</protein>
<dbReference type="Gene3D" id="3.40.50.720">
    <property type="entry name" value="NAD(P)-binding Rossmann-like Domain"/>
    <property type="match status" value="1"/>
</dbReference>
<dbReference type="InterPro" id="IPR036291">
    <property type="entry name" value="NAD(P)-bd_dom_sf"/>
</dbReference>
<dbReference type="PANTHER" id="PTHR11011">
    <property type="entry name" value="MALE STERILITY PROTEIN 2-RELATED"/>
    <property type="match status" value="1"/>
</dbReference>
<keyword evidence="1" id="KW-0443">Lipid metabolism</keyword>
<feature type="region of interest" description="Disordered" evidence="2">
    <location>
        <begin position="1"/>
        <end position="46"/>
    </location>
</feature>
<dbReference type="InterPro" id="IPR013120">
    <property type="entry name" value="FAR_NAD-bd"/>
</dbReference>
<feature type="domain" description="Thioester reductase (TE)" evidence="3">
    <location>
        <begin position="41"/>
        <end position="193"/>
    </location>
</feature>
<keyword evidence="1" id="KW-0560">Oxidoreductase</keyword>
<dbReference type="SUPFAM" id="SSF51735">
    <property type="entry name" value="NAD(P)-binding Rossmann-fold domains"/>
    <property type="match status" value="1"/>
</dbReference>
<accession>A0ABU6ZQ46</accession>
<sequence>MKGSKVLQQYSDRSASKTLDQHKHNRDGGDESEIGRSSALERRSSVRERRRGLQHEILGKELFRLLKETLGENFNSFVSEKLSVVAGDISEENLYLKDSTLRDHIYNQTDVILNMAATTKFDERYDVALDINTFGVKHVLNFAQKCTKLKVLVHVSTAYVCGEKEGLILEDPHQMGVSLNGVPGLDIEMEMKLVQQKLKQLRHEGATEHEIKLAMKDLGIK</sequence>
<dbReference type="Proteomes" id="UP001341840">
    <property type="component" value="Unassembled WGS sequence"/>
</dbReference>
<dbReference type="InterPro" id="IPR026055">
    <property type="entry name" value="FAR"/>
</dbReference>
<keyword evidence="5" id="KW-1185">Reference proteome</keyword>
<gene>
    <name evidence="4" type="ORF">PIB30_080792</name>
</gene>
<keyword evidence="1" id="KW-0444">Lipid biosynthesis</keyword>